<name>A0A3A4ND19_ABYX5</name>
<keyword evidence="1 2" id="KW-0597">Phosphoprotein</keyword>
<dbReference type="Pfam" id="PF00072">
    <property type="entry name" value="Response_reg"/>
    <property type="match status" value="1"/>
</dbReference>
<evidence type="ECO:0000313" key="5">
    <source>
        <dbReference type="Proteomes" id="UP000265882"/>
    </source>
</evidence>
<feature type="domain" description="Response regulatory" evidence="3">
    <location>
        <begin position="9"/>
        <end position="136"/>
    </location>
</feature>
<evidence type="ECO:0000256" key="2">
    <source>
        <dbReference type="PROSITE-ProRule" id="PRU00169"/>
    </source>
</evidence>
<feature type="modified residue" description="4-aspartylphosphate" evidence="2">
    <location>
        <position position="58"/>
    </location>
</feature>
<dbReference type="SMART" id="SM00448">
    <property type="entry name" value="REC"/>
    <property type="match status" value="1"/>
</dbReference>
<protein>
    <submittedName>
        <fullName evidence="4">Response regulator</fullName>
    </submittedName>
</protein>
<dbReference type="InterPro" id="IPR050595">
    <property type="entry name" value="Bact_response_regulator"/>
</dbReference>
<reference evidence="4 5" key="1">
    <citation type="journal article" date="2017" name="ISME J.">
        <title>Energy and carbon metabolisms in a deep terrestrial subsurface fluid microbial community.</title>
        <authorList>
            <person name="Momper L."/>
            <person name="Jungbluth S.P."/>
            <person name="Lee M.D."/>
            <person name="Amend J.P."/>
        </authorList>
    </citation>
    <scope>NUCLEOTIDE SEQUENCE [LARGE SCALE GENOMIC DNA]</scope>
    <source>
        <strain evidence="4">SURF_5</strain>
    </source>
</reference>
<dbReference type="Proteomes" id="UP000265882">
    <property type="component" value="Unassembled WGS sequence"/>
</dbReference>
<dbReference type="PANTHER" id="PTHR44591:SF3">
    <property type="entry name" value="RESPONSE REGULATORY DOMAIN-CONTAINING PROTEIN"/>
    <property type="match status" value="1"/>
</dbReference>
<sequence>MADANKKKKILVLDDEPDVVTYLVSLFEDNDYVVVSAMDGNEGLMKARSERPDLITLDISMPEKSGIRFYREIRADDNLKGIPIVVVTGVSSTQDGGTGEDFKRFLGKQKHVPPPEGFIMKPIERDELLGTVRKLLEN</sequence>
<dbReference type="Gene3D" id="3.40.50.2300">
    <property type="match status" value="1"/>
</dbReference>
<evidence type="ECO:0000259" key="3">
    <source>
        <dbReference type="PROSITE" id="PS50110"/>
    </source>
</evidence>
<dbReference type="InterPro" id="IPR001789">
    <property type="entry name" value="Sig_transdc_resp-reg_receiver"/>
</dbReference>
<accession>A0A3A4ND19</accession>
<comment type="caution">
    <text evidence="4">The sequence shown here is derived from an EMBL/GenBank/DDBJ whole genome shotgun (WGS) entry which is preliminary data.</text>
</comment>
<organism evidence="4 5">
    <name type="scientific">Abyssobacteria bacterium (strain SURF_5)</name>
    <dbReference type="NCBI Taxonomy" id="2093360"/>
    <lineage>
        <taxon>Bacteria</taxon>
        <taxon>Pseudomonadati</taxon>
        <taxon>Candidatus Hydrogenedentota</taxon>
        <taxon>Candidatus Abyssobacteria</taxon>
    </lineage>
</organism>
<dbReference type="GO" id="GO:0000160">
    <property type="term" value="P:phosphorelay signal transduction system"/>
    <property type="evidence" value="ECO:0007669"/>
    <property type="project" value="InterPro"/>
</dbReference>
<dbReference type="PANTHER" id="PTHR44591">
    <property type="entry name" value="STRESS RESPONSE REGULATOR PROTEIN 1"/>
    <property type="match status" value="1"/>
</dbReference>
<evidence type="ECO:0000256" key="1">
    <source>
        <dbReference type="ARBA" id="ARBA00022553"/>
    </source>
</evidence>
<dbReference type="AlphaFoldDB" id="A0A3A4ND19"/>
<dbReference type="InterPro" id="IPR011006">
    <property type="entry name" value="CheY-like_superfamily"/>
</dbReference>
<evidence type="ECO:0000313" key="4">
    <source>
        <dbReference type="EMBL" id="RJP16206.1"/>
    </source>
</evidence>
<gene>
    <name evidence="4" type="ORF">C4520_18865</name>
</gene>
<proteinExistence type="predicted"/>
<dbReference type="SUPFAM" id="SSF52172">
    <property type="entry name" value="CheY-like"/>
    <property type="match status" value="1"/>
</dbReference>
<dbReference type="PROSITE" id="PS50110">
    <property type="entry name" value="RESPONSE_REGULATORY"/>
    <property type="match status" value="1"/>
</dbReference>
<dbReference type="EMBL" id="QZKU01000128">
    <property type="protein sequence ID" value="RJP16206.1"/>
    <property type="molecule type" value="Genomic_DNA"/>
</dbReference>